<protein>
    <submittedName>
        <fullName evidence="1">Uncharacterized protein</fullName>
    </submittedName>
</protein>
<dbReference type="RefSeq" id="WP_011377305.1">
    <property type="nucleotide sequence ID" value="NC_007577.1"/>
</dbReference>
<dbReference type="eggNOG" id="ENOG5033S7Q">
    <property type="taxonomic scope" value="Bacteria"/>
</dbReference>
<dbReference type="STRING" id="74546.PMT9312_1763"/>
<accession>Q317X1</accession>
<organism evidence="1 2">
    <name type="scientific">Prochlorococcus marinus (strain MIT 9312)</name>
    <dbReference type="NCBI Taxonomy" id="74546"/>
    <lineage>
        <taxon>Bacteria</taxon>
        <taxon>Bacillati</taxon>
        <taxon>Cyanobacteriota</taxon>
        <taxon>Cyanophyceae</taxon>
        <taxon>Synechococcales</taxon>
        <taxon>Prochlorococcaceae</taxon>
        <taxon>Prochlorococcus</taxon>
    </lineage>
</organism>
<evidence type="ECO:0000313" key="2">
    <source>
        <dbReference type="Proteomes" id="UP000002715"/>
    </source>
</evidence>
<reference evidence="2" key="1">
    <citation type="submission" date="2005-07" db="EMBL/GenBank/DDBJ databases">
        <title>Complete sequence of Prochlorococcus marinus str. MIT 9312.</title>
        <authorList>
            <consortium name="US DOE Joint Genome Institute"/>
            <person name="Copeland A."/>
            <person name="Lucas S."/>
            <person name="Lapidus A."/>
            <person name="Barry K."/>
            <person name="Detter J.C."/>
            <person name="Glavina T."/>
            <person name="Hammon N."/>
            <person name="Israni S."/>
            <person name="Pitluck S."/>
            <person name="Thiel J."/>
            <person name="Schmutz J."/>
            <person name="Larimer F."/>
            <person name="Land M."/>
            <person name="Kyrpides N."/>
            <person name="Lykidis A."/>
            <person name="Richardson P."/>
        </authorList>
    </citation>
    <scope>NUCLEOTIDE SEQUENCE [LARGE SCALE GENOMIC DNA]</scope>
    <source>
        <strain evidence="2">MIT 9312</strain>
    </source>
</reference>
<dbReference type="EMBL" id="CP000111">
    <property type="protein sequence ID" value="ABB50824.1"/>
    <property type="molecule type" value="Genomic_DNA"/>
</dbReference>
<dbReference type="OrthoDB" id="550456at2"/>
<name>Q317X1_PROM9</name>
<dbReference type="KEGG" id="pmi:PMT9312_1763"/>
<dbReference type="Proteomes" id="UP000002715">
    <property type="component" value="Chromosome"/>
</dbReference>
<dbReference type="AlphaFoldDB" id="Q317X1"/>
<proteinExistence type="predicted"/>
<sequence>MSLGYRDKLSRGRRAMAHLIHLWHERNGWSHRVLPLLSEILDLGKVHNSQISNLRNGKLSSPGPEVFLALAQVNTILDQGIEKIRDRLQSDYPDLWKSLQESALPLKNDSGNPLSAGELFEIFSGLKSLPSSFDWYIEDEEASALSDALSVHFCQDKAWRSCKIKVMEAYAVNKSNRRERFAEVIAGIRDYTAEELDGELLDLYEASKKLSYFQGRGPNAFLAELRNLASEKSHEFS</sequence>
<gene>
    <name evidence="1" type="ordered locus">PMT9312_1763</name>
</gene>
<evidence type="ECO:0000313" key="1">
    <source>
        <dbReference type="EMBL" id="ABB50824.1"/>
    </source>
</evidence>
<dbReference type="HOGENOM" id="CLU_1204303_0_0_3"/>